<evidence type="ECO:0000313" key="3">
    <source>
        <dbReference type="Proteomes" id="UP001597076"/>
    </source>
</evidence>
<keyword evidence="3" id="KW-1185">Reference proteome</keyword>
<feature type="compositionally biased region" description="Polar residues" evidence="1">
    <location>
        <begin position="57"/>
        <end position="67"/>
    </location>
</feature>
<feature type="compositionally biased region" description="Basic and acidic residues" evidence="1">
    <location>
        <begin position="217"/>
        <end position="227"/>
    </location>
</feature>
<comment type="caution">
    <text evidence="2">The sequence shown here is derived from an EMBL/GenBank/DDBJ whole genome shotgun (WGS) entry which is preliminary data.</text>
</comment>
<dbReference type="Pfam" id="PF26259">
    <property type="entry name" value="DUF8063"/>
    <property type="match status" value="1"/>
</dbReference>
<dbReference type="InterPro" id="IPR058376">
    <property type="entry name" value="DUF8063"/>
</dbReference>
<feature type="region of interest" description="Disordered" evidence="1">
    <location>
        <begin position="26"/>
        <end position="67"/>
    </location>
</feature>
<gene>
    <name evidence="2" type="ORF">ACFR99_18825</name>
</gene>
<dbReference type="AlphaFoldDB" id="A0ABD6BN13"/>
<dbReference type="EMBL" id="JBHUDI010000011">
    <property type="protein sequence ID" value="MFD1565588.1"/>
    <property type="molecule type" value="Genomic_DNA"/>
</dbReference>
<evidence type="ECO:0000313" key="2">
    <source>
        <dbReference type="EMBL" id="MFD1565588.1"/>
    </source>
</evidence>
<feature type="region of interest" description="Disordered" evidence="1">
    <location>
        <begin position="204"/>
        <end position="227"/>
    </location>
</feature>
<evidence type="ECO:0000256" key="1">
    <source>
        <dbReference type="SAM" id="MobiDB-lite"/>
    </source>
</evidence>
<name>A0ABD6BN13_9EURY</name>
<proteinExistence type="predicted"/>
<dbReference type="Proteomes" id="UP001597076">
    <property type="component" value="Unassembled WGS sequence"/>
</dbReference>
<accession>A0ABD6BN13</accession>
<organism evidence="2 3">
    <name type="scientific">Haloarchaeobius amylolyticus</name>
    <dbReference type="NCBI Taxonomy" id="1198296"/>
    <lineage>
        <taxon>Archaea</taxon>
        <taxon>Methanobacteriati</taxon>
        <taxon>Methanobacteriota</taxon>
        <taxon>Stenosarchaea group</taxon>
        <taxon>Halobacteria</taxon>
        <taxon>Halobacteriales</taxon>
        <taxon>Halorubellaceae</taxon>
        <taxon>Haloarchaeobius</taxon>
    </lineage>
</organism>
<reference evidence="2 3" key="1">
    <citation type="journal article" date="2019" name="Int. J. Syst. Evol. Microbiol.">
        <title>The Global Catalogue of Microorganisms (GCM) 10K type strain sequencing project: providing services to taxonomists for standard genome sequencing and annotation.</title>
        <authorList>
            <consortium name="The Broad Institute Genomics Platform"/>
            <consortium name="The Broad Institute Genome Sequencing Center for Infectious Disease"/>
            <person name="Wu L."/>
            <person name="Ma J."/>
        </authorList>
    </citation>
    <scope>NUCLEOTIDE SEQUENCE [LARGE SCALE GENOMIC DNA]</scope>
    <source>
        <strain evidence="2 3">CGMCC 1.12230</strain>
    </source>
</reference>
<dbReference type="RefSeq" id="WP_390290786.1">
    <property type="nucleotide sequence ID" value="NZ_JBHUDI010000011.1"/>
</dbReference>
<sequence>MPQKYLLIIVAVLVMGLGMSGVAMADDHQNNSENSSENDSLPDGVNIIESGEESTDGDNSGENSSGNAETVYEAELNEDLRVVNTEWDENTAYIVLEADSPQDITLSDGSKAKAAEEGTFNIPTRSMTIPSGRTEVSMTATENSEVGAVVTIGHETGIQGFKHEVKSPNPFSKLITTRTAVGGLFAFLIGTITRVGYKVYQKQENGNPETLDGTEVSSERIGVKKDE</sequence>
<protein>
    <submittedName>
        <fullName evidence="2">Uncharacterized protein</fullName>
    </submittedName>
</protein>